<keyword evidence="9" id="KW-1185">Reference proteome</keyword>
<evidence type="ECO:0000313" key="9">
    <source>
        <dbReference type="Proteomes" id="UP000077202"/>
    </source>
</evidence>
<reference evidence="8 9" key="1">
    <citation type="submission" date="2016-03" db="EMBL/GenBank/DDBJ databases">
        <title>Mechanisms controlling the formation of the plant cell surface in tip-growing cells are functionally conserved among land plants.</title>
        <authorList>
            <person name="Honkanen S."/>
            <person name="Jones V.A."/>
            <person name="Morieri G."/>
            <person name="Champion C."/>
            <person name="Hetherington A.J."/>
            <person name="Kelly S."/>
            <person name="Saint-Marcoux D."/>
            <person name="Proust H."/>
            <person name="Prescott H."/>
            <person name="Dolan L."/>
        </authorList>
    </citation>
    <scope>NUCLEOTIDE SEQUENCE [LARGE SCALE GENOMIC DNA]</scope>
    <source>
        <strain evidence="9">cv. Tak-1 and cv. Tak-2</strain>
        <tissue evidence="8">Whole gametophyte</tissue>
    </source>
</reference>
<evidence type="ECO:0000313" key="7">
    <source>
        <dbReference type="EMBL" id="BBN09628.1"/>
    </source>
</evidence>
<dbReference type="GO" id="GO:0003677">
    <property type="term" value="F:DNA binding"/>
    <property type="evidence" value="ECO:0007669"/>
    <property type="project" value="UniProtKB-KW"/>
</dbReference>
<name>A0A176W4C5_MARPO</name>
<keyword evidence="3" id="KW-0539">Nucleus</keyword>
<proteinExistence type="predicted"/>
<dbReference type="AlphaFoldDB" id="A0A176W4C5"/>
<dbReference type="Gene3D" id="1.10.10.60">
    <property type="entry name" value="Homeodomain-like"/>
    <property type="match status" value="1"/>
</dbReference>
<dbReference type="EMBL" id="LVLJ01001867">
    <property type="protein sequence ID" value="OAE27503.1"/>
    <property type="molecule type" value="Genomic_DNA"/>
</dbReference>
<dbReference type="SUPFAM" id="SSF46689">
    <property type="entry name" value="Homeodomain-like"/>
    <property type="match status" value="1"/>
</dbReference>
<dbReference type="InterPro" id="IPR001005">
    <property type="entry name" value="SANT/Myb"/>
</dbReference>
<dbReference type="InterPro" id="IPR015495">
    <property type="entry name" value="Myb_TF_plants"/>
</dbReference>
<dbReference type="EMBL" id="AP019869">
    <property type="protein sequence ID" value="BBN09628.1"/>
    <property type="molecule type" value="Genomic_DNA"/>
</dbReference>
<dbReference type="PANTHER" id="PTHR47999">
    <property type="entry name" value="TRANSCRIPTION FACTOR MYB8-RELATED-RELATED"/>
    <property type="match status" value="1"/>
</dbReference>
<feature type="domain" description="Myb-like" evidence="5">
    <location>
        <begin position="6"/>
        <end position="59"/>
    </location>
</feature>
<evidence type="ECO:0000256" key="1">
    <source>
        <dbReference type="ARBA" id="ARBA00004123"/>
    </source>
</evidence>
<dbReference type="PROSITE" id="PS51294">
    <property type="entry name" value="HTH_MYB"/>
    <property type="match status" value="1"/>
</dbReference>
<evidence type="ECO:0000259" key="6">
    <source>
        <dbReference type="PROSITE" id="PS51294"/>
    </source>
</evidence>
<dbReference type="Pfam" id="PF00249">
    <property type="entry name" value="Myb_DNA-binding"/>
    <property type="match status" value="1"/>
</dbReference>
<dbReference type="InterPro" id="IPR009057">
    <property type="entry name" value="Homeodomain-like_sf"/>
</dbReference>
<feature type="compositionally biased region" description="Acidic residues" evidence="4">
    <location>
        <begin position="77"/>
        <end position="90"/>
    </location>
</feature>
<evidence type="ECO:0000256" key="3">
    <source>
        <dbReference type="ARBA" id="ARBA00023242"/>
    </source>
</evidence>
<evidence type="ECO:0000259" key="5">
    <source>
        <dbReference type="PROSITE" id="PS50090"/>
    </source>
</evidence>
<dbReference type="Proteomes" id="UP000077202">
    <property type="component" value="Unassembled WGS sequence"/>
</dbReference>
<accession>A0A176W4C5</accession>
<reference evidence="7" key="2">
    <citation type="journal article" date="2019" name="Curr. Biol.">
        <title>Chromatin organization in early land plants reveals an ancestral association between H3K27me3, transposons, and constitutive heterochromatin.</title>
        <authorList>
            <person name="Montgomery S.A."/>
            <person name="Tanizawa Y."/>
            <person name="Galik B."/>
            <person name="Wang N."/>
            <person name="Ito T."/>
            <person name="Mochizuki T."/>
            <person name="Akimcheva S."/>
            <person name="Bowman J."/>
            <person name="Cognat V."/>
            <person name="Drouard L."/>
            <person name="Ekker H."/>
            <person name="Houng S."/>
            <person name="Kohchi T."/>
            <person name="Lin S."/>
            <person name="Liu L.D."/>
            <person name="Nakamura Y."/>
            <person name="Valeeva L.R."/>
            <person name="Shakirov E.V."/>
            <person name="Shippen D.E."/>
            <person name="Wei W."/>
            <person name="Yagura M."/>
            <person name="Yamaoka S."/>
            <person name="Yamato K.T."/>
            <person name="Liu C."/>
            <person name="Berger F."/>
        </authorList>
    </citation>
    <scope>NUCLEOTIDE SEQUENCE [LARGE SCALE GENOMIC DNA]</scope>
    <source>
        <strain evidence="7">Tak-1</strain>
    </source>
</reference>
<evidence type="ECO:0000256" key="2">
    <source>
        <dbReference type="ARBA" id="ARBA00023125"/>
    </source>
</evidence>
<reference evidence="10" key="3">
    <citation type="journal article" date="2020" name="Curr. Biol.">
        <title>Chromatin organization in early land plants reveals an ancestral association between H3K27me3, transposons, and constitutive heterochromatin.</title>
        <authorList>
            <person name="Montgomery S.A."/>
            <person name="Tanizawa Y."/>
            <person name="Galik B."/>
            <person name="Wang N."/>
            <person name="Ito T."/>
            <person name="Mochizuki T."/>
            <person name="Akimcheva S."/>
            <person name="Bowman J.L."/>
            <person name="Cognat V."/>
            <person name="Marechal-Drouard L."/>
            <person name="Ekker H."/>
            <person name="Hong S.F."/>
            <person name="Kohchi T."/>
            <person name="Lin S.S."/>
            <person name="Liu L.D."/>
            <person name="Nakamura Y."/>
            <person name="Valeeva L.R."/>
            <person name="Shakirov E.V."/>
            <person name="Shippen D.E."/>
            <person name="Wei W.L."/>
            <person name="Yagura M."/>
            <person name="Yamaoka S."/>
            <person name="Yamato K.T."/>
            <person name="Liu C."/>
            <person name="Berger F."/>
        </authorList>
    </citation>
    <scope>NUCLEOTIDE SEQUENCE [LARGE SCALE GENOMIC DNA]</scope>
    <source>
        <strain evidence="10">Tak-1</strain>
    </source>
</reference>
<dbReference type="PROSITE" id="PS50090">
    <property type="entry name" value="MYB_LIKE"/>
    <property type="match status" value="1"/>
</dbReference>
<dbReference type="InterPro" id="IPR017930">
    <property type="entry name" value="Myb_dom"/>
</dbReference>
<dbReference type="CDD" id="cd00167">
    <property type="entry name" value="SANT"/>
    <property type="match status" value="1"/>
</dbReference>
<feature type="region of interest" description="Disordered" evidence="4">
    <location>
        <begin position="77"/>
        <end position="105"/>
    </location>
</feature>
<protein>
    <submittedName>
        <fullName evidence="8">Uncharacterized protein</fullName>
    </submittedName>
</protein>
<keyword evidence="2" id="KW-0238">DNA-binding</keyword>
<dbReference type="Proteomes" id="UP001162541">
    <property type="component" value="Chromosome 4"/>
</dbReference>
<comment type="subcellular location">
    <subcellularLocation>
        <location evidence="1">Nucleus</location>
    </subcellularLocation>
</comment>
<gene>
    <name evidence="8" type="ORF">AXG93_3857s1010</name>
    <name evidence="7" type="ORF">Mp_4g21300</name>
</gene>
<evidence type="ECO:0000313" key="8">
    <source>
        <dbReference type="EMBL" id="OAE27503.1"/>
    </source>
</evidence>
<dbReference type="GO" id="GO:0005634">
    <property type="term" value="C:nucleus"/>
    <property type="evidence" value="ECO:0007669"/>
    <property type="project" value="UniProtKB-SubCell"/>
</dbReference>
<evidence type="ECO:0000256" key="4">
    <source>
        <dbReference type="SAM" id="MobiDB-lite"/>
    </source>
</evidence>
<organism evidence="8 9">
    <name type="scientific">Marchantia polymorpha subsp. ruderalis</name>
    <dbReference type="NCBI Taxonomy" id="1480154"/>
    <lineage>
        <taxon>Eukaryota</taxon>
        <taxon>Viridiplantae</taxon>
        <taxon>Streptophyta</taxon>
        <taxon>Embryophyta</taxon>
        <taxon>Marchantiophyta</taxon>
        <taxon>Marchantiopsida</taxon>
        <taxon>Marchantiidae</taxon>
        <taxon>Marchantiales</taxon>
        <taxon>Marchantiaceae</taxon>
        <taxon>Marchantia</taxon>
    </lineage>
</organism>
<dbReference type="PANTHER" id="PTHR47999:SF32">
    <property type="entry name" value="PROTEIN ODORANT1-LIKE"/>
    <property type="match status" value="1"/>
</dbReference>
<dbReference type="SMART" id="SM00717">
    <property type="entry name" value="SANT"/>
    <property type="match status" value="1"/>
</dbReference>
<feature type="domain" description="HTH myb-type" evidence="6">
    <location>
        <begin position="6"/>
        <end position="62"/>
    </location>
</feature>
<evidence type="ECO:0000313" key="10">
    <source>
        <dbReference type="Proteomes" id="UP001162541"/>
    </source>
</evidence>
<sequence length="105" mass="12351">MGSTGHMKKKKRPWTQDEDEQLCRFMTNNDQALCWEEVPKLAGLLRSGKSCRTRWNYLRPRAREFMGLELFGQWGEMSDEVDQPMSDESDETKSYYDDDEQSAES</sequence>